<feature type="region of interest" description="Disordered" evidence="1">
    <location>
        <begin position="57"/>
        <end position="99"/>
    </location>
</feature>
<keyword evidence="2" id="KW-1133">Transmembrane helix</keyword>
<feature type="compositionally biased region" description="Basic and acidic residues" evidence="1">
    <location>
        <begin position="301"/>
        <end position="312"/>
    </location>
</feature>
<evidence type="ECO:0008006" key="5">
    <source>
        <dbReference type="Google" id="ProtNLM"/>
    </source>
</evidence>
<accession>J7RSD1</accession>
<dbReference type="EMBL" id="HE978325">
    <property type="protein sequence ID" value="CCK72828.1"/>
    <property type="molecule type" value="Genomic_DNA"/>
</dbReference>
<keyword evidence="4" id="KW-1185">Reference proteome</keyword>
<dbReference type="GeneID" id="34528601"/>
<dbReference type="KEGG" id="kng:KNAG_0L02100"/>
<name>J7RSD1_HUIN7</name>
<dbReference type="CDD" id="cd19929">
    <property type="entry name" value="psREC_Atg32"/>
    <property type="match status" value="1"/>
</dbReference>
<evidence type="ECO:0000256" key="2">
    <source>
        <dbReference type="SAM" id="Phobius"/>
    </source>
</evidence>
<dbReference type="STRING" id="1071383.J7RSD1"/>
<proteinExistence type="predicted"/>
<feature type="transmembrane region" description="Helical" evidence="2">
    <location>
        <begin position="324"/>
        <end position="346"/>
    </location>
</feature>
<dbReference type="OMA" id="IPICQPG"/>
<dbReference type="RefSeq" id="XP_022467072.1">
    <property type="nucleotide sequence ID" value="XM_022610814.1"/>
</dbReference>
<keyword evidence="2" id="KW-0812">Transmembrane</keyword>
<evidence type="ECO:0000313" key="3">
    <source>
        <dbReference type="EMBL" id="CCK72828.1"/>
    </source>
</evidence>
<evidence type="ECO:0000256" key="1">
    <source>
        <dbReference type="SAM" id="MobiDB-lite"/>
    </source>
</evidence>
<gene>
    <name evidence="3" type="primary">KNAG0L02100</name>
    <name evidence="3" type="ordered locus">KNAG_0L02100</name>
</gene>
<dbReference type="HOGENOM" id="CLU_039418_0_0_1"/>
<reference evidence="3 4" key="1">
    <citation type="journal article" date="2011" name="Proc. Natl. Acad. Sci. U.S.A.">
        <title>Evolutionary erosion of yeast sex chromosomes by mating-type switching accidents.</title>
        <authorList>
            <person name="Gordon J.L."/>
            <person name="Armisen D."/>
            <person name="Proux-Wera E."/>
            <person name="Oheigeartaigh S.S."/>
            <person name="Byrne K.P."/>
            <person name="Wolfe K.H."/>
        </authorList>
    </citation>
    <scope>NUCLEOTIDE SEQUENCE [LARGE SCALE GENOMIC DNA]</scope>
    <source>
        <strain evidence="4">ATCC MYA-139 / BCRC 22969 / CBS 8797 / CCRC 22969 / KCTC 17520 / NBRC 10181 / NCYC 3082</strain>
    </source>
</reference>
<keyword evidence="2" id="KW-0472">Membrane</keyword>
<dbReference type="eggNOG" id="ENOG502QY5V">
    <property type="taxonomic scope" value="Eukaryota"/>
</dbReference>
<organism evidence="3 4">
    <name type="scientific">Huiozyma naganishii (strain ATCC MYA-139 / BCRC 22969 / CBS 8797 / KCTC 17520 / NBRC 10181 / NCYC 3082 / Yp74L-3)</name>
    <name type="common">Yeast</name>
    <name type="synonym">Kazachstania naganishii</name>
    <dbReference type="NCBI Taxonomy" id="1071383"/>
    <lineage>
        <taxon>Eukaryota</taxon>
        <taxon>Fungi</taxon>
        <taxon>Dikarya</taxon>
        <taxon>Ascomycota</taxon>
        <taxon>Saccharomycotina</taxon>
        <taxon>Saccharomycetes</taxon>
        <taxon>Saccharomycetales</taxon>
        <taxon>Saccharomycetaceae</taxon>
        <taxon>Huiozyma</taxon>
    </lineage>
</organism>
<feature type="compositionally biased region" description="Polar residues" evidence="1">
    <location>
        <begin position="63"/>
        <end position="77"/>
    </location>
</feature>
<feature type="region of interest" description="Disordered" evidence="1">
    <location>
        <begin position="107"/>
        <end position="126"/>
    </location>
</feature>
<protein>
    <recommendedName>
        <fullName evidence="5">Autophagy-related protein 32</fullName>
    </recommendedName>
</protein>
<dbReference type="OrthoDB" id="4066282at2759"/>
<feature type="region of interest" description="Disordered" evidence="1">
    <location>
        <begin position="292"/>
        <end position="316"/>
    </location>
</feature>
<evidence type="ECO:0000313" key="4">
    <source>
        <dbReference type="Proteomes" id="UP000006310"/>
    </source>
</evidence>
<reference evidence="4" key="2">
    <citation type="submission" date="2012-08" db="EMBL/GenBank/DDBJ databases">
        <title>Genome sequence of Kazachstania naganishii.</title>
        <authorList>
            <person name="Gordon J.L."/>
            <person name="Armisen D."/>
            <person name="Proux-Wera E."/>
            <person name="OhEigeartaigh S.S."/>
            <person name="Byrne K.P."/>
            <person name="Wolfe K.H."/>
        </authorList>
    </citation>
    <scope>NUCLEOTIDE SEQUENCE [LARGE SCALE GENOMIC DNA]</scope>
    <source>
        <strain evidence="4">ATCC MYA-139 / BCRC 22969 / CBS 8797 / CCRC 22969 / KCTC 17520 / NBRC 10181 / NCYC 3082</strain>
    </source>
</reference>
<dbReference type="Proteomes" id="UP000006310">
    <property type="component" value="Chromosome 12"/>
</dbReference>
<dbReference type="AlphaFoldDB" id="J7RSD1"/>
<sequence length="444" mass="48375">MSGHANSVLDPHLSVLELLEKSCERGGHAEAPGSSRNKGAGQIQLSESWCTVERDELSAMERSASQQTNNGVLSSSDTSEEGEPEQGSPGDGEGGGVADTRMARPAMSLQSTSSTLDGVDDDSATVSKSLTSSSNSFIMPKLYTTVAGAPSTVSTALQTRCFKVAVLGRGAVKFCQETVPEQFRHRFELTAGVHDLAQCADRQGILIVVQEVRELISLLNRVHCACPEVPVVAVYDRDRQVQVKNVLRNFTRQRLVSLLHPPVPLSNNEALDKMFHFVDNLARQQEPAGVIHNDPQTTQEQHPDHNEDDPHRGPSKPEGTFKRWLLWGVSISLGIGAGYYCVSYVVSSSMCVSCFNFRHTDHTLAATTSTAAAAAAAATPSGIDHDADSHTTLRHCLSIVKNSLKRATAFVKQAMHKPFHYIDRSQEWHLHDPNRFLQLGYAVI</sequence>